<feature type="domain" description="EH" evidence="7">
    <location>
        <begin position="230"/>
        <end position="289"/>
    </location>
</feature>
<dbReference type="PANTHER" id="PTHR34397:SF22">
    <property type="entry name" value="OS05G0237600 PROTEIN"/>
    <property type="match status" value="1"/>
</dbReference>
<evidence type="ECO:0000256" key="4">
    <source>
        <dbReference type="ARBA" id="ARBA00023163"/>
    </source>
</evidence>
<gene>
    <name evidence="8" type="ORF">A4U43_C01F16730</name>
</gene>
<dbReference type="InterPro" id="IPR000261">
    <property type="entry name" value="EH_dom"/>
</dbReference>
<dbReference type="Proteomes" id="UP000243459">
    <property type="component" value="Chromosome 1"/>
</dbReference>
<keyword evidence="5" id="KW-0539">Nucleus</keyword>
<evidence type="ECO:0000313" key="9">
    <source>
        <dbReference type="Proteomes" id="UP000243459"/>
    </source>
</evidence>
<evidence type="ECO:0000313" key="8">
    <source>
        <dbReference type="EMBL" id="ONK80352.1"/>
    </source>
</evidence>
<protein>
    <recommendedName>
        <fullName evidence="7">EH domain-containing protein</fullName>
    </recommendedName>
</protein>
<evidence type="ECO:0000256" key="3">
    <source>
        <dbReference type="ARBA" id="ARBA00023125"/>
    </source>
</evidence>
<dbReference type="GO" id="GO:0003677">
    <property type="term" value="F:DNA binding"/>
    <property type="evidence" value="ECO:0007669"/>
    <property type="project" value="UniProtKB-KW"/>
</dbReference>
<dbReference type="PROSITE" id="PS50031">
    <property type="entry name" value="EH"/>
    <property type="match status" value="1"/>
</dbReference>
<evidence type="ECO:0000256" key="2">
    <source>
        <dbReference type="ARBA" id="ARBA00023015"/>
    </source>
</evidence>
<keyword evidence="9" id="KW-1185">Reference proteome</keyword>
<evidence type="ECO:0000256" key="1">
    <source>
        <dbReference type="ARBA" id="ARBA00004123"/>
    </source>
</evidence>
<evidence type="ECO:0000259" key="7">
    <source>
        <dbReference type="PROSITE" id="PS50031"/>
    </source>
</evidence>
<dbReference type="Gramene" id="ONK80352">
    <property type="protein sequence ID" value="ONK80352"/>
    <property type="gene ID" value="A4U43_C01F16730"/>
</dbReference>
<evidence type="ECO:0000256" key="6">
    <source>
        <dbReference type="SAM" id="MobiDB-lite"/>
    </source>
</evidence>
<dbReference type="EMBL" id="CM007381">
    <property type="protein sequence ID" value="ONK80352.1"/>
    <property type="molecule type" value="Genomic_DNA"/>
</dbReference>
<reference evidence="9" key="1">
    <citation type="journal article" date="2017" name="Nat. Commun.">
        <title>The asparagus genome sheds light on the origin and evolution of a young Y chromosome.</title>
        <authorList>
            <person name="Harkess A."/>
            <person name="Zhou J."/>
            <person name="Xu C."/>
            <person name="Bowers J.E."/>
            <person name="Van der Hulst R."/>
            <person name="Ayyampalayam S."/>
            <person name="Mercati F."/>
            <person name="Riccardi P."/>
            <person name="McKain M.R."/>
            <person name="Kakrana A."/>
            <person name="Tang H."/>
            <person name="Ray J."/>
            <person name="Groenendijk J."/>
            <person name="Arikit S."/>
            <person name="Mathioni S.M."/>
            <person name="Nakano M."/>
            <person name="Shan H."/>
            <person name="Telgmann-Rauber A."/>
            <person name="Kanno A."/>
            <person name="Yue Z."/>
            <person name="Chen H."/>
            <person name="Li W."/>
            <person name="Chen Y."/>
            <person name="Xu X."/>
            <person name="Zhang Y."/>
            <person name="Luo S."/>
            <person name="Chen H."/>
            <person name="Gao J."/>
            <person name="Mao Z."/>
            <person name="Pires J.C."/>
            <person name="Luo M."/>
            <person name="Kudrna D."/>
            <person name="Wing R.A."/>
            <person name="Meyers B.C."/>
            <person name="Yi K."/>
            <person name="Kong H."/>
            <person name="Lavrijsen P."/>
            <person name="Sunseri F."/>
            <person name="Falavigna A."/>
            <person name="Ye Y."/>
            <person name="Leebens-Mack J.H."/>
            <person name="Chen G."/>
        </authorList>
    </citation>
    <scope>NUCLEOTIDE SEQUENCE [LARGE SCALE GENOMIC DNA]</scope>
    <source>
        <strain evidence="9">cv. DH0086</strain>
    </source>
</reference>
<dbReference type="PANTHER" id="PTHR34397">
    <property type="entry name" value="OS05G0237600 PROTEIN"/>
    <property type="match status" value="1"/>
</dbReference>
<dbReference type="SUPFAM" id="SSF101936">
    <property type="entry name" value="DNA-binding pseudobarrel domain"/>
    <property type="match status" value="1"/>
</dbReference>
<organism evidence="8 9">
    <name type="scientific">Asparagus officinalis</name>
    <name type="common">Garden asparagus</name>
    <dbReference type="NCBI Taxonomy" id="4686"/>
    <lineage>
        <taxon>Eukaryota</taxon>
        <taxon>Viridiplantae</taxon>
        <taxon>Streptophyta</taxon>
        <taxon>Embryophyta</taxon>
        <taxon>Tracheophyta</taxon>
        <taxon>Spermatophyta</taxon>
        <taxon>Magnoliopsida</taxon>
        <taxon>Liliopsida</taxon>
        <taxon>Asparagales</taxon>
        <taxon>Asparagaceae</taxon>
        <taxon>Asparagoideae</taxon>
        <taxon>Asparagus</taxon>
    </lineage>
</organism>
<feature type="compositionally biased region" description="Basic and acidic residues" evidence="6">
    <location>
        <begin position="1"/>
        <end position="11"/>
    </location>
</feature>
<keyword evidence="2" id="KW-0805">Transcription regulation</keyword>
<dbReference type="Gene3D" id="2.40.330.10">
    <property type="entry name" value="DNA-binding pseudobarrel domain"/>
    <property type="match status" value="1"/>
</dbReference>
<dbReference type="GO" id="GO:0005634">
    <property type="term" value="C:nucleus"/>
    <property type="evidence" value="ECO:0007669"/>
    <property type="project" value="UniProtKB-SubCell"/>
</dbReference>
<keyword evidence="3" id="KW-0238">DNA-binding</keyword>
<evidence type="ECO:0000256" key="5">
    <source>
        <dbReference type="ARBA" id="ARBA00023242"/>
    </source>
</evidence>
<sequence length="296" mass="33686">METSCDEDRLKLSIAGPSSSSSRAQDQLKIEESSGSMETADCSRLREIKKRFLEIKKYMSAMRFAVGPMAENWLSLSPPCSFSYAPILEIAETLLDSGRRIKKRRGRPSSFKKSEVNIPDCLPFKKQKISETNTQEPKKDIKPQTMQPRPSLRKADQPGGWRQRADLMGLTRHVLYLENKNVSRSDTDANQNRLQLTKSDINNKAAQPLKDLADESESGTVIPVKVLDKEGNKYDVVFKYLRTSRTYRFMGRGYSKFVKGSGLREGEMIAIWGLARENGGNREIWLSFVNSDERNY</sequence>
<dbReference type="AlphaFoldDB" id="A0A5P1FQH8"/>
<accession>A0A5P1FQH8</accession>
<dbReference type="InterPro" id="IPR015300">
    <property type="entry name" value="DNA-bd_pseudobarrel_sf"/>
</dbReference>
<feature type="region of interest" description="Disordered" evidence="6">
    <location>
        <begin position="1"/>
        <end position="36"/>
    </location>
</feature>
<name>A0A5P1FQH8_ASPOF</name>
<comment type="subcellular location">
    <subcellularLocation>
        <location evidence="1">Nucleus</location>
    </subcellularLocation>
</comment>
<proteinExistence type="predicted"/>
<keyword evidence="4" id="KW-0804">Transcription</keyword>
<feature type="region of interest" description="Disordered" evidence="6">
    <location>
        <begin position="125"/>
        <end position="161"/>
    </location>
</feature>